<reference evidence="3" key="1">
    <citation type="submission" date="2020-10" db="EMBL/GenBank/DDBJ databases">
        <title>An improved Amphimedon queenslandica hologenome assembly reveals how three proteobacterial symbionts can extend the metabolic phenotypic of their marine sponge host.</title>
        <authorList>
            <person name="Degnan B."/>
            <person name="Degnan S."/>
            <person name="Xiang X."/>
        </authorList>
    </citation>
    <scope>NUCLEOTIDE SEQUENCE</scope>
    <source>
        <strain evidence="3">AqS2</strain>
    </source>
</reference>
<dbReference type="SMART" id="SM01219">
    <property type="entry name" value="Frataxin_Cyay"/>
    <property type="match status" value="1"/>
</dbReference>
<dbReference type="EMBL" id="JADHEI010000033">
    <property type="protein sequence ID" value="MBF2735458.1"/>
    <property type="molecule type" value="Genomic_DNA"/>
</dbReference>
<dbReference type="Proteomes" id="UP000604381">
    <property type="component" value="Unassembled WGS sequence"/>
</dbReference>
<evidence type="ECO:0000256" key="1">
    <source>
        <dbReference type="ARBA" id="ARBA00008183"/>
    </source>
</evidence>
<keyword evidence="4" id="KW-1185">Reference proteome</keyword>
<name>A0A930XY29_9GAMM</name>
<dbReference type="NCBIfam" id="TIGR03421">
    <property type="entry name" value="FeS_CyaY"/>
    <property type="match status" value="1"/>
</dbReference>
<dbReference type="PRINTS" id="PR00904">
    <property type="entry name" value="FRATAXIN"/>
</dbReference>
<evidence type="ECO:0000313" key="3">
    <source>
        <dbReference type="EMBL" id="MBF2735458.1"/>
    </source>
</evidence>
<proteinExistence type="inferred from homology"/>
<evidence type="ECO:0000256" key="2">
    <source>
        <dbReference type="ARBA" id="ARBA00023004"/>
    </source>
</evidence>
<dbReference type="InterPro" id="IPR036524">
    <property type="entry name" value="Frataxin/CyaY_sf"/>
</dbReference>
<dbReference type="PROSITE" id="PS50810">
    <property type="entry name" value="FRATAXIN_2"/>
    <property type="match status" value="1"/>
</dbReference>
<gene>
    <name evidence="3" type="primary">cyaY</name>
    <name evidence="3" type="ORF">ISN26_05200</name>
</gene>
<dbReference type="GO" id="GO:0008199">
    <property type="term" value="F:ferric iron binding"/>
    <property type="evidence" value="ECO:0007669"/>
    <property type="project" value="InterPro"/>
</dbReference>
<comment type="caution">
    <text evidence="3">The sequence shown here is derived from an EMBL/GenBank/DDBJ whole genome shotgun (WGS) entry which is preliminary data.</text>
</comment>
<protein>
    <submittedName>
        <fullName evidence="3">Iron donor protein CyaY</fullName>
    </submittedName>
</protein>
<dbReference type="Pfam" id="PF01491">
    <property type="entry name" value="Frataxin_Cyay"/>
    <property type="match status" value="1"/>
</dbReference>
<comment type="similarity">
    <text evidence="1">Belongs to the frataxin family.</text>
</comment>
<dbReference type="Gene3D" id="3.30.920.10">
    <property type="entry name" value="Frataxin/CyaY"/>
    <property type="match status" value="1"/>
</dbReference>
<sequence length="95" mass="10653">MDDSTYDRLCVELFDRLDELLAEADAVGDYENNGDICDITLESGAKLIVNRQPPVKEIWLAAPSGGYHFRHADGQWRDTRDGAEFFARLAECMAA</sequence>
<dbReference type="InterPro" id="IPR002908">
    <property type="entry name" value="Frataxin/CyaY"/>
</dbReference>
<dbReference type="InterPro" id="IPR020895">
    <property type="entry name" value="Frataxin_CS"/>
</dbReference>
<dbReference type="AlphaFoldDB" id="A0A930XY29"/>
<evidence type="ECO:0000313" key="4">
    <source>
        <dbReference type="Proteomes" id="UP000604381"/>
    </source>
</evidence>
<dbReference type="GO" id="GO:0016226">
    <property type="term" value="P:iron-sulfur cluster assembly"/>
    <property type="evidence" value="ECO:0007669"/>
    <property type="project" value="InterPro"/>
</dbReference>
<keyword evidence="2" id="KW-0408">Iron</keyword>
<dbReference type="GO" id="GO:0005737">
    <property type="term" value="C:cytoplasm"/>
    <property type="evidence" value="ECO:0007669"/>
    <property type="project" value="UniProtKB-ARBA"/>
</dbReference>
<dbReference type="SUPFAM" id="SSF55387">
    <property type="entry name" value="Frataxin/Nqo15-like"/>
    <property type="match status" value="1"/>
</dbReference>
<accession>A0A930XY29</accession>
<dbReference type="PROSITE" id="PS01344">
    <property type="entry name" value="FRATAXIN_1"/>
    <property type="match status" value="1"/>
</dbReference>
<organism evidence="3 4">
    <name type="scientific">Candidatus Amphirhobacter heronislandensis</name>
    <dbReference type="NCBI Taxonomy" id="1732024"/>
    <lineage>
        <taxon>Bacteria</taxon>
        <taxon>Pseudomonadati</taxon>
        <taxon>Pseudomonadota</taxon>
        <taxon>Gammaproteobacteria</taxon>
        <taxon>Candidatus Tethybacterales</taxon>
        <taxon>Candidatus Tethybacteraceae</taxon>
        <taxon>Candidatus Amphirhobacter</taxon>
    </lineage>
</organism>